<accession>A0A2A5RX56</accession>
<gene>
    <name evidence="1" type="ORF">RU86_GL000556</name>
</gene>
<proteinExistence type="predicted"/>
<organism evidence="1 2">
    <name type="scientific">Pseudolactococcus piscium</name>
    <dbReference type="NCBI Taxonomy" id="1364"/>
    <lineage>
        <taxon>Bacteria</taxon>
        <taxon>Bacillati</taxon>
        <taxon>Bacillota</taxon>
        <taxon>Bacilli</taxon>
        <taxon>Lactobacillales</taxon>
        <taxon>Streptococcaceae</taxon>
        <taxon>Pseudolactococcus</taxon>
    </lineage>
</organism>
<dbReference type="AlphaFoldDB" id="A0A2A5RX56"/>
<evidence type="ECO:0000313" key="2">
    <source>
        <dbReference type="Proteomes" id="UP000218282"/>
    </source>
</evidence>
<comment type="caution">
    <text evidence="1">The sequence shown here is derived from an EMBL/GenBank/DDBJ whole genome shotgun (WGS) entry which is preliminary data.</text>
</comment>
<keyword evidence="2" id="KW-1185">Reference proteome</keyword>
<sequence length="42" mass="4603">MVTGCRTSGATIKQIKLFDKSSWHVIQTASHVKDADSLLLCI</sequence>
<reference evidence="1 2" key="1">
    <citation type="submission" date="2014-12" db="EMBL/GenBank/DDBJ databases">
        <title>Draft genome sequences of 10 type strains of Lactococcus.</title>
        <authorList>
            <person name="Sun Z."/>
            <person name="Zhong Z."/>
            <person name="Liu W."/>
            <person name="Zhang W."/>
            <person name="Zhang H."/>
        </authorList>
    </citation>
    <scope>NUCLEOTIDE SEQUENCE [LARGE SCALE GENOMIC DNA]</scope>
    <source>
        <strain evidence="1 2">DSM 6634</strain>
    </source>
</reference>
<name>A0A2A5RX56_9LACT</name>
<dbReference type="Proteomes" id="UP000218282">
    <property type="component" value="Unassembled WGS sequence"/>
</dbReference>
<protein>
    <submittedName>
        <fullName evidence="1">Uncharacterized protein</fullName>
    </submittedName>
</protein>
<dbReference type="EMBL" id="JXJW01000014">
    <property type="protein sequence ID" value="PCS05801.1"/>
    <property type="molecule type" value="Genomic_DNA"/>
</dbReference>
<evidence type="ECO:0000313" key="1">
    <source>
        <dbReference type="EMBL" id="PCS05801.1"/>
    </source>
</evidence>